<keyword evidence="4 5" id="KW-0539">Nucleus</keyword>
<evidence type="ECO:0000259" key="9">
    <source>
        <dbReference type="Pfam" id="PF17404"/>
    </source>
</evidence>
<feature type="domain" description="Nrap protein" evidence="9">
    <location>
        <begin position="479"/>
        <end position="630"/>
    </location>
</feature>
<dbReference type="Pfam" id="PF17407">
    <property type="entry name" value="Nrap_D6"/>
    <property type="match status" value="1"/>
</dbReference>
<evidence type="ECO:0000256" key="6">
    <source>
        <dbReference type="SAM" id="MobiDB-lite"/>
    </source>
</evidence>
<gene>
    <name evidence="13" type="ORF">ALECFALPRED_005406</name>
</gene>
<evidence type="ECO:0000256" key="2">
    <source>
        <dbReference type="ARBA" id="ARBA00006674"/>
    </source>
</evidence>
<sequence>MAPPTIKKRKLSSPSRGHRNKNYAQDMAGSEDQGSSHEDSEVFPANGAVQSRHTTLEARRNATVSWSSGTSDSNMFKLKANELLAKVRPDYTRQAENLLRKLKDVIERIPDREAKLISEAEREQIHSHKILIPFPQPRPTEDAKYTLAYSKPANINVVGSYARKTAIRVGARLGIDLAVTMPLHIFQDKDYLNYRYFHKRAYYLACIASGIIEAQQDVYAVHFAYQNDNHLQPIIIVSPLQGVLEQIRTLRQLFSLLADGASKSKYQIRILLAAERDLFPISKTLPDKSCLRSPGGGVSSPSSSSHMPTPFYNASLRSECSSLAYLKYLHFSSLQSDGFSDACQLGSVWLRQRGLGREFGPFEWASTMALLMQGGGTKGKPILSRGYDSYQLFKATLQYLSLKDLVASPVFVHSDNITLVDHDRPMLFDGKRGMNILFKMTPWSYATLKHEAVVTLKLLNDPLSDQFDACFITKVDDMLQRFDCVIRLRTSKVSRPASQMADAFDDQTCFCQRVHKALSTGLGDRIRLLHLGQPPVLPWDAIATPESANGLDQVQLGLLFDPENVSRTVDRGPSTEDKVAAAEFRRFWGDKAELRRFKDGSILESLTWSVSDPTDNVLKQIVVHVVRRHLGKDAVDSIDIIGESYDRLLPRQISAIDHPSTLFQPVMIALDSLEKEMRALEGLPLEIRQISAVDAQLRYSSLRIPAFHPFQDMEPAGVCVQFEGSARWPDDITAVQRTKIAFLLKMGELLEESTNGLTARLGLENCNQRLLNIAFLDIHYPSGAFFRLRIHHEREFNLLERVLKDASRTSTSGEDAASALSTYKREFVQSPVHTQAVRTLSIRFPLLSPCMRLMKKWRDSHLLSGHLSDELIEILTVRIFVHPYPWSVPGSVMAGFLRTLTFISKWDWQNAPLIVDFNGEMSGPEIESINLRFEAWRKIDPAMNRVAIFAASNLDPSGTTWTEVGPSKVVAARLTSLAKAACGVMKEQRLILEPDRLFVASMADYDLVIHLNPRSTRTKRGEKRQSGFKNLRVRSDEDKSLCGFDPEQSFLVELRAMYGSNVLFFSSEYGGSVIAGLWNPQTGPRSWKVNLAYSTIPMVRSGDEDAQININKRAILHDIARLGGDMVSRIELKR</sequence>
<evidence type="ECO:0000259" key="12">
    <source>
        <dbReference type="Pfam" id="PF17407"/>
    </source>
</evidence>
<dbReference type="AlphaFoldDB" id="A0A8H3FVD3"/>
<dbReference type="GO" id="GO:0003723">
    <property type="term" value="F:RNA binding"/>
    <property type="evidence" value="ECO:0007669"/>
    <property type="project" value="UniProtKB-KW"/>
</dbReference>
<evidence type="ECO:0000256" key="5">
    <source>
        <dbReference type="RuleBase" id="RU364032"/>
    </source>
</evidence>
<dbReference type="Proteomes" id="UP000664203">
    <property type="component" value="Unassembled WGS sequence"/>
</dbReference>
<evidence type="ECO:0000313" key="13">
    <source>
        <dbReference type="EMBL" id="CAF9932921.1"/>
    </source>
</evidence>
<accession>A0A8H3FVD3</accession>
<evidence type="ECO:0000259" key="8">
    <source>
        <dbReference type="Pfam" id="PF17403"/>
    </source>
</evidence>
<keyword evidence="5" id="KW-0698">rRNA processing</keyword>
<feature type="region of interest" description="Disordered" evidence="6">
    <location>
        <begin position="1"/>
        <end position="70"/>
    </location>
</feature>
<protein>
    <recommendedName>
        <fullName evidence="5">U3 small nucleolar RNA-associated protein 22</fullName>
    </recommendedName>
</protein>
<keyword evidence="14" id="KW-1185">Reference proteome</keyword>
<organism evidence="13 14">
    <name type="scientific">Alectoria fallacina</name>
    <dbReference type="NCBI Taxonomy" id="1903189"/>
    <lineage>
        <taxon>Eukaryota</taxon>
        <taxon>Fungi</taxon>
        <taxon>Dikarya</taxon>
        <taxon>Ascomycota</taxon>
        <taxon>Pezizomycotina</taxon>
        <taxon>Lecanoromycetes</taxon>
        <taxon>OSLEUM clade</taxon>
        <taxon>Lecanoromycetidae</taxon>
        <taxon>Lecanorales</taxon>
        <taxon>Lecanorineae</taxon>
        <taxon>Parmeliaceae</taxon>
        <taxon>Alectoria</taxon>
    </lineage>
</organism>
<dbReference type="EMBL" id="CAJPDR010000339">
    <property type="protein sequence ID" value="CAF9932921.1"/>
    <property type="molecule type" value="Genomic_DNA"/>
</dbReference>
<evidence type="ECO:0000259" key="7">
    <source>
        <dbReference type="Pfam" id="PF03813"/>
    </source>
</evidence>
<feature type="domain" description="Nrap protein" evidence="11">
    <location>
        <begin position="844"/>
        <end position="998"/>
    </location>
</feature>
<dbReference type="PANTHER" id="PTHR17972:SF0">
    <property type="entry name" value="NUCLEOLAR PROTEIN 6"/>
    <property type="match status" value="1"/>
</dbReference>
<dbReference type="Gene3D" id="3.30.70.3030">
    <property type="match status" value="1"/>
</dbReference>
<dbReference type="InterPro" id="IPR035367">
    <property type="entry name" value="Nrap_D2"/>
</dbReference>
<evidence type="ECO:0000256" key="4">
    <source>
        <dbReference type="ARBA" id="ARBA00023242"/>
    </source>
</evidence>
<dbReference type="Pfam" id="PF17403">
    <property type="entry name" value="Nrap_D2"/>
    <property type="match status" value="1"/>
</dbReference>
<keyword evidence="5" id="KW-0687">Ribonucleoprotein</keyword>
<dbReference type="InterPro" id="IPR035368">
    <property type="entry name" value="Nrap_D3"/>
</dbReference>
<evidence type="ECO:0000313" key="14">
    <source>
        <dbReference type="Proteomes" id="UP000664203"/>
    </source>
</evidence>
<dbReference type="Pfam" id="PF17405">
    <property type="entry name" value="Nrap_D4"/>
    <property type="match status" value="1"/>
</dbReference>
<dbReference type="Pfam" id="PF03813">
    <property type="entry name" value="Nrap"/>
    <property type="match status" value="1"/>
</dbReference>
<evidence type="ECO:0000259" key="11">
    <source>
        <dbReference type="Pfam" id="PF17406"/>
    </source>
</evidence>
<dbReference type="GO" id="GO:0006409">
    <property type="term" value="P:tRNA export from nucleus"/>
    <property type="evidence" value="ECO:0007669"/>
    <property type="project" value="TreeGrafter"/>
</dbReference>
<dbReference type="GO" id="GO:0032545">
    <property type="term" value="C:CURI complex"/>
    <property type="evidence" value="ECO:0007669"/>
    <property type="project" value="TreeGrafter"/>
</dbReference>
<feature type="domain" description="Nrap protein" evidence="10">
    <location>
        <begin position="646"/>
        <end position="841"/>
    </location>
</feature>
<dbReference type="InterPro" id="IPR035370">
    <property type="entry name" value="Nrap_D5"/>
</dbReference>
<dbReference type="GO" id="GO:0034456">
    <property type="term" value="C:UTP-C complex"/>
    <property type="evidence" value="ECO:0007669"/>
    <property type="project" value="TreeGrafter"/>
</dbReference>
<keyword evidence="5" id="KW-0690">Ribosome biogenesis</keyword>
<dbReference type="Pfam" id="PF17406">
    <property type="entry name" value="Nrap_D5"/>
    <property type="match status" value="1"/>
</dbReference>
<name>A0A8H3FVD3_9LECA</name>
<dbReference type="Pfam" id="PF17404">
    <property type="entry name" value="Nrap_D3"/>
    <property type="match status" value="1"/>
</dbReference>
<evidence type="ECO:0000256" key="3">
    <source>
        <dbReference type="ARBA" id="ARBA00022884"/>
    </source>
</evidence>
<dbReference type="OrthoDB" id="10251401at2759"/>
<dbReference type="InterPro" id="IPR005554">
    <property type="entry name" value="NOL6/Upt22"/>
</dbReference>
<feature type="domain" description="Nrap protein" evidence="12">
    <location>
        <begin position="1002"/>
        <end position="1130"/>
    </location>
</feature>
<proteinExistence type="inferred from homology"/>
<feature type="compositionally biased region" description="Basic residues" evidence="6">
    <location>
        <begin position="1"/>
        <end position="21"/>
    </location>
</feature>
<keyword evidence="3 5" id="KW-0694">RNA-binding</keyword>
<dbReference type="InterPro" id="IPR035369">
    <property type="entry name" value="Nrap_D4"/>
</dbReference>
<evidence type="ECO:0000259" key="10">
    <source>
        <dbReference type="Pfam" id="PF17405"/>
    </source>
</evidence>
<dbReference type="Gene3D" id="1.10.1410.10">
    <property type="match status" value="1"/>
</dbReference>
<comment type="caution">
    <text evidence="13">The sequence shown here is derived from an EMBL/GenBank/DDBJ whole genome shotgun (WGS) entry which is preliminary data.</text>
</comment>
<evidence type="ECO:0000256" key="1">
    <source>
        <dbReference type="ARBA" id="ARBA00004604"/>
    </source>
</evidence>
<dbReference type="GO" id="GO:0006364">
    <property type="term" value="P:rRNA processing"/>
    <property type="evidence" value="ECO:0007669"/>
    <property type="project" value="UniProtKB-KW"/>
</dbReference>
<comment type="similarity">
    <text evidence="2 5">Belongs to the NRAP family.</text>
</comment>
<feature type="domain" description="Nrap protein" evidence="7">
    <location>
        <begin position="175"/>
        <end position="331"/>
    </location>
</feature>
<dbReference type="PANTHER" id="PTHR17972">
    <property type="entry name" value="NUCLEOLAR RNA-ASSOCIATED PROTEIN"/>
    <property type="match status" value="1"/>
</dbReference>
<comment type="subcellular location">
    <subcellularLocation>
        <location evidence="1 5">Nucleus</location>
        <location evidence="1 5">Nucleolus</location>
    </subcellularLocation>
</comment>
<dbReference type="GO" id="GO:0032040">
    <property type="term" value="C:small-subunit processome"/>
    <property type="evidence" value="ECO:0007669"/>
    <property type="project" value="TreeGrafter"/>
</dbReference>
<dbReference type="InterPro" id="IPR035371">
    <property type="entry name" value="Nrap_D6"/>
</dbReference>
<feature type="domain" description="Nrap protein" evidence="8">
    <location>
        <begin position="339"/>
        <end position="474"/>
    </location>
</feature>
<reference evidence="13" key="1">
    <citation type="submission" date="2021-03" db="EMBL/GenBank/DDBJ databases">
        <authorList>
            <person name="Tagirdzhanova G."/>
        </authorList>
    </citation>
    <scope>NUCLEOTIDE SEQUENCE</scope>
</reference>
<dbReference type="InterPro" id="IPR035082">
    <property type="entry name" value="Nrap_D1"/>
</dbReference>